<organism evidence="5 6">
    <name type="scientific">Candidatus Chloroploca mongolica</name>
    <dbReference type="NCBI Taxonomy" id="2528176"/>
    <lineage>
        <taxon>Bacteria</taxon>
        <taxon>Bacillati</taxon>
        <taxon>Chloroflexota</taxon>
        <taxon>Chloroflexia</taxon>
        <taxon>Chloroflexales</taxon>
        <taxon>Chloroflexineae</taxon>
        <taxon>Oscillochloridaceae</taxon>
        <taxon>Candidatus Chloroploca</taxon>
    </lineage>
</organism>
<dbReference type="InterPro" id="IPR015854">
    <property type="entry name" value="ABC_transpr_LolD-like"/>
</dbReference>
<evidence type="ECO:0000256" key="1">
    <source>
        <dbReference type="ARBA" id="ARBA00022448"/>
    </source>
</evidence>
<dbReference type="PANTHER" id="PTHR24220:SF685">
    <property type="entry name" value="ABC TRANSPORTER RELATED"/>
    <property type="match status" value="1"/>
</dbReference>
<dbReference type="Proteomes" id="UP001193081">
    <property type="component" value="Unassembled WGS sequence"/>
</dbReference>
<keyword evidence="2" id="KW-0547">Nucleotide-binding</keyword>
<dbReference type="InterPro" id="IPR003439">
    <property type="entry name" value="ABC_transporter-like_ATP-bd"/>
</dbReference>
<dbReference type="Pfam" id="PF00005">
    <property type="entry name" value="ABC_tran"/>
    <property type="match status" value="1"/>
</dbReference>
<evidence type="ECO:0000313" key="5">
    <source>
        <dbReference type="EMBL" id="MBP1467906.1"/>
    </source>
</evidence>
<dbReference type="GO" id="GO:0005524">
    <property type="term" value="F:ATP binding"/>
    <property type="evidence" value="ECO:0007669"/>
    <property type="project" value="UniProtKB-KW"/>
</dbReference>
<dbReference type="PROSITE" id="PS00211">
    <property type="entry name" value="ABC_TRANSPORTER_1"/>
    <property type="match status" value="1"/>
</dbReference>
<protein>
    <submittedName>
        <fullName evidence="5">ABC transporter ATP-binding protein</fullName>
    </submittedName>
</protein>
<feature type="domain" description="ABC transporter" evidence="4">
    <location>
        <begin position="10"/>
        <end position="251"/>
    </location>
</feature>
<evidence type="ECO:0000256" key="2">
    <source>
        <dbReference type="ARBA" id="ARBA00022741"/>
    </source>
</evidence>
<reference evidence="5 6" key="1">
    <citation type="submission" date="2021-03" db="EMBL/GenBank/DDBJ databases">
        <authorList>
            <person name="Grouzdev D.S."/>
        </authorList>
    </citation>
    <scope>NUCLEOTIDE SEQUENCE [LARGE SCALE GENOMIC DNA]</scope>
    <source>
        <strain evidence="5 6">M50-1</strain>
    </source>
</reference>
<proteinExistence type="predicted"/>
<dbReference type="SUPFAM" id="SSF52540">
    <property type="entry name" value="P-loop containing nucleoside triphosphate hydrolases"/>
    <property type="match status" value="1"/>
</dbReference>
<dbReference type="Gene3D" id="3.40.50.300">
    <property type="entry name" value="P-loop containing nucleotide triphosphate hydrolases"/>
    <property type="match status" value="1"/>
</dbReference>
<dbReference type="EMBL" id="SIJK02000046">
    <property type="protein sequence ID" value="MBP1467906.1"/>
    <property type="molecule type" value="Genomic_DNA"/>
</dbReference>
<keyword evidence="3 5" id="KW-0067">ATP-binding</keyword>
<keyword evidence="6" id="KW-1185">Reference proteome</keyword>
<evidence type="ECO:0000256" key="3">
    <source>
        <dbReference type="ARBA" id="ARBA00022840"/>
    </source>
</evidence>
<dbReference type="PANTHER" id="PTHR24220">
    <property type="entry name" value="IMPORT ATP-BINDING PROTEIN"/>
    <property type="match status" value="1"/>
</dbReference>
<dbReference type="InterPro" id="IPR003593">
    <property type="entry name" value="AAA+_ATPase"/>
</dbReference>
<evidence type="ECO:0000259" key="4">
    <source>
        <dbReference type="PROSITE" id="PS50893"/>
    </source>
</evidence>
<keyword evidence="1" id="KW-0813">Transport</keyword>
<dbReference type="SMART" id="SM00382">
    <property type="entry name" value="AAA"/>
    <property type="match status" value="1"/>
</dbReference>
<dbReference type="CDD" id="cd03255">
    <property type="entry name" value="ABC_MJ0796_LolCDE_FtsE"/>
    <property type="match status" value="1"/>
</dbReference>
<dbReference type="PROSITE" id="PS50893">
    <property type="entry name" value="ABC_TRANSPORTER_2"/>
    <property type="match status" value="1"/>
</dbReference>
<dbReference type="InterPro" id="IPR027417">
    <property type="entry name" value="P-loop_NTPase"/>
</dbReference>
<evidence type="ECO:0000313" key="6">
    <source>
        <dbReference type="Proteomes" id="UP001193081"/>
    </source>
</evidence>
<dbReference type="RefSeq" id="WP_135480112.1">
    <property type="nucleotide sequence ID" value="NZ_SIJK02000046.1"/>
</dbReference>
<accession>A0ABS4DEQ0</accession>
<gene>
    <name evidence="5" type="ORF">EYB53_019475</name>
</gene>
<sequence length="253" mass="27864">MHAQQGKTLIQLDGVSKSYEEAGRKRIVLHELSLQVNRGELVVLMGKSGSGKSTLLNLISGIDQPDAGRVCVDGHTLNQLNERARTLFRRRSVGFVFQFFNLVPTLTVRENVLLPLELNGQTGPKAERKAQAMLEAVGLGDRGTSYPDRLSGGEQQRIAIARALVHDPALILADEPTGNLDAETGRQVLDLLDRLTRQAGKTIVMVTHAQFQRHPEPYQPNQNNTDGLYLEPDRVFHVINGKLAETTPNGTYA</sequence>
<comment type="caution">
    <text evidence="5">The sequence shown here is derived from an EMBL/GenBank/DDBJ whole genome shotgun (WGS) entry which is preliminary data.</text>
</comment>
<dbReference type="InterPro" id="IPR017871">
    <property type="entry name" value="ABC_transporter-like_CS"/>
</dbReference>
<dbReference type="InterPro" id="IPR017911">
    <property type="entry name" value="MacB-like_ATP-bd"/>
</dbReference>
<name>A0ABS4DEQ0_9CHLR</name>